<evidence type="ECO:0000313" key="4">
    <source>
        <dbReference type="Proteomes" id="UP001219518"/>
    </source>
</evidence>
<evidence type="ECO:0000259" key="1">
    <source>
        <dbReference type="Pfam" id="PF21787"/>
    </source>
</evidence>
<evidence type="ECO:0000313" key="3">
    <source>
        <dbReference type="EMBL" id="KAK3916519.1"/>
    </source>
</evidence>
<reference evidence="3" key="1">
    <citation type="submission" date="2021-07" db="EMBL/GenBank/DDBJ databases">
        <authorList>
            <person name="Catto M.A."/>
            <person name="Jacobson A."/>
            <person name="Kennedy G."/>
            <person name="Labadie P."/>
            <person name="Hunt B.G."/>
            <person name="Srinivasan R."/>
        </authorList>
    </citation>
    <scope>NUCLEOTIDE SEQUENCE</scope>
    <source>
        <strain evidence="3">PL_HMW_Pooled</strain>
        <tissue evidence="3">Head</tissue>
    </source>
</reference>
<name>A0AAE1LF86_9NEOP</name>
<sequence length="786" mass="90175">MSRRCELSDHENDSDSSYATIEFAEALANDSHTSDDDVSQCSVSSVDVSMLGESCPIPSTELVMSTWNLLKRVMPLHWTVISNKNGFNCLQYSKGDEPSFQRNVFVTFSGTLRITVHRKEVPEDLMKQFSKDWPKGQQLTVQSSKTFVDNVLRVVLAVRAYEVCAGADYQKYEHLWATDTIGYIDNNPYDEARYVKTFRSPNCSLLVAVQTWICTECKKCIERFRKKYKQEETVNPSTRNDYLTEAQKCDKLSEQRKQIKNMTKLVNYYKRINAELESSGVNIDEQLGQHLAELVRQEKLSPVMHLFFQQQLQFAGLKDSRGMRWHPALIRFALLIKSTSPSALDAVRQSGMICLPGDRTLFDYSHAVPREEGLFVSKLNMVSDKVDKLPQKHQKFHNLLMDEIHICQKLIYRKPDGRLVGYIKLNEAEAELKDLEAAIQSNVPPQPDVATCILTFMLKGVSNNIREVVAAFPSSAMKKEFLYDRVWEVIPACERRGIKILARISDGCSVNRAFISMHPPANPSELHPGLVFDTVNPCVPDRTLFFIADPPHLLKTIRNNFAKSGQRKKCTRLLTKNGQFIVWKTVEKLYLEDKNLTLRRCPKLNSQNIYLNGYTCMKVSYAAHVMSNTVAQDLLSRKWSETSETVKFIQKHGKRTASTRLEPYRSVDDSRFGELADFEKYFLDWEEEVRLNDKIPKNSKGKAILSHQKLEGIYITVNAFTGAVKYLLKETRVDFVNARIFCQDPLEQYFSKQRASMGGKQNPTVEDFIKNDIRISIHRTMSCNKR</sequence>
<accession>A0AAE1LF86</accession>
<dbReference type="EMBL" id="JAHWGI010000537">
    <property type="protein sequence ID" value="KAK3916519.1"/>
    <property type="molecule type" value="Genomic_DNA"/>
</dbReference>
<proteinExistence type="predicted"/>
<dbReference type="Pfam" id="PF21787">
    <property type="entry name" value="TNP-like_RNaseH_N"/>
    <property type="match status" value="1"/>
</dbReference>
<protein>
    <submittedName>
        <fullName evidence="3">Transposable element P transposase</fullName>
    </submittedName>
</protein>
<organism evidence="3 4">
    <name type="scientific">Frankliniella fusca</name>
    <dbReference type="NCBI Taxonomy" id="407009"/>
    <lineage>
        <taxon>Eukaryota</taxon>
        <taxon>Metazoa</taxon>
        <taxon>Ecdysozoa</taxon>
        <taxon>Arthropoda</taxon>
        <taxon>Hexapoda</taxon>
        <taxon>Insecta</taxon>
        <taxon>Pterygota</taxon>
        <taxon>Neoptera</taxon>
        <taxon>Paraneoptera</taxon>
        <taxon>Thysanoptera</taxon>
        <taxon>Terebrantia</taxon>
        <taxon>Thripoidea</taxon>
        <taxon>Thripidae</taxon>
        <taxon>Frankliniella</taxon>
    </lineage>
</organism>
<keyword evidence="4" id="KW-1185">Reference proteome</keyword>
<evidence type="ECO:0000259" key="2">
    <source>
        <dbReference type="Pfam" id="PF21788"/>
    </source>
</evidence>
<dbReference type="Proteomes" id="UP001219518">
    <property type="component" value="Unassembled WGS sequence"/>
</dbReference>
<dbReference type="InterPro" id="IPR048366">
    <property type="entry name" value="TNP-like_GBD"/>
</dbReference>
<feature type="domain" description="Transposable element P transposase-like GTP-binding insertion" evidence="2">
    <location>
        <begin position="552"/>
        <end position="649"/>
    </location>
</feature>
<dbReference type="AlphaFoldDB" id="A0AAE1LF86"/>
<feature type="domain" description="Transposable element P transposase-like RNase H" evidence="1">
    <location>
        <begin position="373"/>
        <end position="515"/>
    </location>
</feature>
<reference evidence="3" key="2">
    <citation type="journal article" date="2023" name="BMC Genomics">
        <title>Pest status, molecular evolution, and epigenetic factors derived from the genome assembly of Frankliniella fusca, a thysanopteran phytovirus vector.</title>
        <authorList>
            <person name="Catto M.A."/>
            <person name="Labadie P.E."/>
            <person name="Jacobson A.L."/>
            <person name="Kennedy G.G."/>
            <person name="Srinivasan R."/>
            <person name="Hunt B.G."/>
        </authorList>
    </citation>
    <scope>NUCLEOTIDE SEQUENCE</scope>
    <source>
        <strain evidence="3">PL_HMW_Pooled</strain>
    </source>
</reference>
<gene>
    <name evidence="3" type="ORF">KUF71_006290</name>
</gene>
<dbReference type="Pfam" id="PF21788">
    <property type="entry name" value="TNP-like_GBD"/>
    <property type="match status" value="1"/>
</dbReference>
<dbReference type="InterPro" id="IPR048365">
    <property type="entry name" value="TNP-like_RNaseH_N"/>
</dbReference>
<comment type="caution">
    <text evidence="3">The sequence shown here is derived from an EMBL/GenBank/DDBJ whole genome shotgun (WGS) entry which is preliminary data.</text>
</comment>